<name>A0A803QSJ7_CANSA</name>
<feature type="domain" description="Reverse transcriptase/retrotransposon-derived protein RNase H-like" evidence="2">
    <location>
        <begin position="16"/>
        <end position="69"/>
    </location>
</feature>
<dbReference type="Pfam" id="PF24626">
    <property type="entry name" value="SH3_Tf2-1"/>
    <property type="match status" value="1"/>
</dbReference>
<dbReference type="AlphaFoldDB" id="A0A803QSJ7"/>
<evidence type="ECO:0000259" key="2">
    <source>
        <dbReference type="Pfam" id="PF17919"/>
    </source>
</evidence>
<dbReference type="PANTHER" id="PTHR46148:SF52">
    <property type="entry name" value="OS04G0603800 PROTEIN"/>
    <property type="match status" value="1"/>
</dbReference>
<dbReference type="InterPro" id="IPR043502">
    <property type="entry name" value="DNA/RNA_pol_sf"/>
</dbReference>
<evidence type="ECO:0000259" key="3">
    <source>
        <dbReference type="Pfam" id="PF24626"/>
    </source>
</evidence>
<feature type="domain" description="Tf2-1-like SH3-like" evidence="3">
    <location>
        <begin position="129"/>
        <end position="191"/>
    </location>
</feature>
<dbReference type="InterPro" id="IPR041577">
    <property type="entry name" value="RT_RNaseH_2"/>
</dbReference>
<evidence type="ECO:0008006" key="6">
    <source>
        <dbReference type="Google" id="ProtNLM"/>
    </source>
</evidence>
<evidence type="ECO:0000313" key="4">
    <source>
        <dbReference type="EnsemblPlants" id="cds.evm.model.ctgX6.1"/>
    </source>
</evidence>
<dbReference type="EnsemblPlants" id="evm.model.ctgX6.1">
    <property type="protein sequence ID" value="cds.evm.model.ctgX6.1"/>
    <property type="gene ID" value="evm.TU.ctgX6.1"/>
</dbReference>
<dbReference type="Proteomes" id="UP000596661">
    <property type="component" value="Unassembled WGS sequence"/>
</dbReference>
<feature type="coiled-coil region" evidence="1">
    <location>
        <begin position="90"/>
        <end position="117"/>
    </location>
</feature>
<protein>
    <recommendedName>
        <fullName evidence="6">Reverse transcriptase/retrotransposon-derived protein RNase H-like domain-containing protein</fullName>
    </recommendedName>
</protein>
<reference evidence="4" key="1">
    <citation type="submission" date="2021-03" db="UniProtKB">
        <authorList>
            <consortium name="EnsemblPlants"/>
        </authorList>
    </citation>
    <scope>IDENTIFICATION</scope>
</reference>
<sequence length="203" mass="23364">MAWPLREQSKKEKFGWNEATTIALVALKQTMTMVHMLALPDFDQCFVVEIDASRYDVGVVLMQNQRHVAYYMLLRYQKNATPVSSADEMLEERDAQLDDLKMHLLRAQQKMKDVADKNKRDEQFSVDKKVFVKLKRYRQKSLASRRNEKLSSCFYGPFDVFARIGTVAYKLALPATSSVHPVFHVSQLQRAHGVTHSSSLLPP</sequence>
<proteinExistence type="predicted"/>
<keyword evidence="1" id="KW-0175">Coiled coil</keyword>
<dbReference type="PANTHER" id="PTHR46148">
    <property type="entry name" value="CHROMO DOMAIN-CONTAINING PROTEIN"/>
    <property type="match status" value="1"/>
</dbReference>
<accession>A0A803QSJ7</accession>
<dbReference type="InterPro" id="IPR056924">
    <property type="entry name" value="SH3_Tf2-1"/>
</dbReference>
<keyword evidence="5" id="KW-1185">Reference proteome</keyword>
<dbReference type="Pfam" id="PF17919">
    <property type="entry name" value="RT_RNaseH_2"/>
    <property type="match status" value="1"/>
</dbReference>
<dbReference type="Gramene" id="evm.model.ctgX6.1">
    <property type="protein sequence ID" value="cds.evm.model.ctgX6.1"/>
    <property type="gene ID" value="evm.TU.ctgX6.1"/>
</dbReference>
<evidence type="ECO:0000256" key="1">
    <source>
        <dbReference type="SAM" id="Coils"/>
    </source>
</evidence>
<dbReference type="SUPFAM" id="SSF56672">
    <property type="entry name" value="DNA/RNA polymerases"/>
    <property type="match status" value="1"/>
</dbReference>
<evidence type="ECO:0000313" key="5">
    <source>
        <dbReference type="Proteomes" id="UP000596661"/>
    </source>
</evidence>
<organism evidence="4 5">
    <name type="scientific">Cannabis sativa</name>
    <name type="common">Hemp</name>
    <name type="synonym">Marijuana</name>
    <dbReference type="NCBI Taxonomy" id="3483"/>
    <lineage>
        <taxon>Eukaryota</taxon>
        <taxon>Viridiplantae</taxon>
        <taxon>Streptophyta</taxon>
        <taxon>Embryophyta</taxon>
        <taxon>Tracheophyta</taxon>
        <taxon>Spermatophyta</taxon>
        <taxon>Magnoliopsida</taxon>
        <taxon>eudicotyledons</taxon>
        <taxon>Gunneridae</taxon>
        <taxon>Pentapetalae</taxon>
        <taxon>rosids</taxon>
        <taxon>fabids</taxon>
        <taxon>Rosales</taxon>
        <taxon>Cannabaceae</taxon>
        <taxon>Cannabis</taxon>
    </lineage>
</organism>